<evidence type="ECO:0000256" key="5">
    <source>
        <dbReference type="ARBA" id="ARBA00022989"/>
    </source>
</evidence>
<evidence type="ECO:0000313" key="10">
    <source>
        <dbReference type="Proteomes" id="UP001234178"/>
    </source>
</evidence>
<feature type="transmembrane region" description="Helical" evidence="7">
    <location>
        <begin position="273"/>
        <end position="290"/>
    </location>
</feature>
<evidence type="ECO:0000256" key="2">
    <source>
        <dbReference type="ARBA" id="ARBA00008789"/>
    </source>
</evidence>
<keyword evidence="6 7" id="KW-0472">Membrane</keyword>
<evidence type="ECO:0000256" key="7">
    <source>
        <dbReference type="RuleBase" id="RU910716"/>
    </source>
</evidence>
<evidence type="ECO:0000313" key="9">
    <source>
        <dbReference type="EMBL" id="KAK4008265.1"/>
    </source>
</evidence>
<feature type="transmembrane region" description="Helical" evidence="7">
    <location>
        <begin position="30"/>
        <end position="50"/>
    </location>
</feature>
<proteinExistence type="inferred from homology"/>
<comment type="caution">
    <text evidence="9">The sequence shown here is derived from an EMBL/GenBank/DDBJ whole genome shotgun (WGS) entry which is preliminary data.</text>
</comment>
<evidence type="ECO:0000256" key="8">
    <source>
        <dbReference type="SAM" id="MobiDB-lite"/>
    </source>
</evidence>
<comment type="similarity">
    <text evidence="2 7">Belongs to the XK family.</text>
</comment>
<accession>A0ABQ9Z5T7</accession>
<keyword evidence="10" id="KW-1185">Reference proteome</keyword>
<evidence type="ECO:0000256" key="3">
    <source>
        <dbReference type="ARBA" id="ARBA00022475"/>
    </source>
</evidence>
<dbReference type="PANTHER" id="PTHR16024:SF28">
    <property type="entry name" value="XK-RELATED PROTEIN"/>
    <property type="match status" value="1"/>
</dbReference>
<feature type="transmembrane region" description="Helical" evidence="7">
    <location>
        <begin position="90"/>
        <end position="112"/>
    </location>
</feature>
<feature type="transmembrane region" description="Helical" evidence="7">
    <location>
        <begin position="299"/>
        <end position="320"/>
    </location>
</feature>
<dbReference type="Pfam" id="PF09815">
    <property type="entry name" value="XK-related"/>
    <property type="match status" value="1"/>
</dbReference>
<dbReference type="EMBL" id="JAOYFB010000002">
    <property type="protein sequence ID" value="KAK4008265.1"/>
    <property type="molecule type" value="Genomic_DNA"/>
</dbReference>
<dbReference type="InterPro" id="IPR050895">
    <property type="entry name" value="XK-related_scramblase"/>
</dbReference>
<keyword evidence="4 7" id="KW-0812">Transmembrane</keyword>
<evidence type="ECO:0000256" key="6">
    <source>
        <dbReference type="ARBA" id="ARBA00023136"/>
    </source>
</evidence>
<feature type="region of interest" description="Disordered" evidence="8">
    <location>
        <begin position="781"/>
        <end position="808"/>
    </location>
</feature>
<protein>
    <recommendedName>
        <fullName evidence="7">XK-related protein</fullName>
    </recommendedName>
</protein>
<evidence type="ECO:0000256" key="1">
    <source>
        <dbReference type="ARBA" id="ARBA00004651"/>
    </source>
</evidence>
<dbReference type="PANTHER" id="PTHR16024">
    <property type="entry name" value="XK-RELATED PROTEIN"/>
    <property type="match status" value="1"/>
</dbReference>
<feature type="compositionally biased region" description="Polar residues" evidence="8">
    <location>
        <begin position="789"/>
        <end position="808"/>
    </location>
</feature>
<reference evidence="9 10" key="1">
    <citation type="journal article" date="2023" name="Nucleic Acids Res.">
        <title>The hologenome of Daphnia magna reveals possible DNA methylation and microbiome-mediated evolution of the host genome.</title>
        <authorList>
            <person name="Chaturvedi A."/>
            <person name="Li X."/>
            <person name="Dhandapani V."/>
            <person name="Marshall H."/>
            <person name="Kissane S."/>
            <person name="Cuenca-Cambronero M."/>
            <person name="Asole G."/>
            <person name="Calvet F."/>
            <person name="Ruiz-Romero M."/>
            <person name="Marangio P."/>
            <person name="Guigo R."/>
            <person name="Rago D."/>
            <person name="Mirbahai L."/>
            <person name="Eastwood N."/>
            <person name="Colbourne J.K."/>
            <person name="Zhou J."/>
            <person name="Mallon E."/>
            <person name="Orsini L."/>
        </authorList>
    </citation>
    <scope>NUCLEOTIDE SEQUENCE [LARGE SCALE GENOMIC DNA]</scope>
    <source>
        <strain evidence="9">LRV0_1</strain>
    </source>
</reference>
<feature type="transmembrane region" description="Helical" evidence="7">
    <location>
        <begin position="229"/>
        <end position="253"/>
    </location>
</feature>
<sequence>MASVNQNPVLAPANNACKPNPSVKYTLCDGVVTVLSLVLYVADIVTDIILGVKYINAGYFEWGTLTLMLCILPSILTQCISLRWHQVDQTAISLPMAFSHVLLLGIVHRYAAILNLGVRKSQKKVFQANNQQALQLLCHYQSDVCLLRLFESFLESAPQLLLQLYVMYELDSWHPWTGISAMGSLLSLAWGIASYARTMRNSREDKERITWVGLALQAAWRTGTMVSRVIALLLCASVLHLWFLLVIAIHWVGMTVWTIKQKTDLCSTAWEERIYNAIVGVIYCFCFFNIKEGHSRQRAVVFYTVTATENAACLAMFLRFSHTHQDRPWFDIAAPTLIIIGSILGHTSQLVYYRWFHPSGPIQFRASSPASVEEIVCQAGVILGEQPIPSFSPVFMIRTLKHMNRKFSGVSLASALIEPVAVGTIKVESSGVPLENNNPHQGMLPYAGKTEVVAEVEHPKHLGASRSGGVKSLSDSRLLEITNIPFEARILKTKSDGELHMVNFLHPGKMVQTGLLCDEADSKSESSCASVHDYENMVFVNVNRTDWGIRHWKSYSDIETSCHDNSVCKEREPLESSINSASSNDSTRVLPFVKLSMEEAIAQLKSLATHGHNVYQRPEENTATKLYEVIWLNETETTGSIVNPVRLCPTNGHNLSIITELSESNSTASNGSKSSLVQTVDTIINKSADDSSVEDEHLTYVEINFLSKLSEPSMETELNNELHESPKKRLARRHFSIIRDKFEDKSNQLVKKPNTNLIKINKENISMVNCTFKIHDSTSPIRQPVLTPKKQSTLSPESRIFSQSSLKC</sequence>
<organism evidence="9 10">
    <name type="scientific">Daphnia magna</name>
    <dbReference type="NCBI Taxonomy" id="35525"/>
    <lineage>
        <taxon>Eukaryota</taxon>
        <taxon>Metazoa</taxon>
        <taxon>Ecdysozoa</taxon>
        <taxon>Arthropoda</taxon>
        <taxon>Crustacea</taxon>
        <taxon>Branchiopoda</taxon>
        <taxon>Diplostraca</taxon>
        <taxon>Cladocera</taxon>
        <taxon>Anomopoda</taxon>
        <taxon>Daphniidae</taxon>
        <taxon>Daphnia</taxon>
    </lineage>
</organism>
<comment type="subcellular location">
    <subcellularLocation>
        <location evidence="1">Cell membrane</location>
        <topology evidence="1">Multi-pass membrane protein</topology>
    </subcellularLocation>
    <subcellularLocation>
        <location evidence="7">Membrane</location>
        <topology evidence="7">Multi-pass membrane protein</topology>
    </subcellularLocation>
</comment>
<gene>
    <name evidence="9" type="ORF">OUZ56_013411</name>
</gene>
<dbReference type="Proteomes" id="UP001234178">
    <property type="component" value="Unassembled WGS sequence"/>
</dbReference>
<feature type="transmembrane region" description="Helical" evidence="7">
    <location>
        <begin position="62"/>
        <end position="84"/>
    </location>
</feature>
<name>A0ABQ9Z5T7_9CRUS</name>
<dbReference type="InterPro" id="IPR018629">
    <property type="entry name" value="XK-rel"/>
</dbReference>
<evidence type="ECO:0000256" key="4">
    <source>
        <dbReference type="ARBA" id="ARBA00022692"/>
    </source>
</evidence>
<keyword evidence="5 7" id="KW-1133">Transmembrane helix</keyword>
<keyword evidence="3" id="KW-1003">Cell membrane</keyword>